<comment type="caution">
    <text evidence="4">The sequence shown here is derived from an EMBL/GenBank/DDBJ whole genome shotgun (WGS) entry which is preliminary data.</text>
</comment>
<organism evidence="4">
    <name type="scientific">human gut metagenome</name>
    <dbReference type="NCBI Taxonomy" id="408170"/>
    <lineage>
        <taxon>unclassified sequences</taxon>
        <taxon>metagenomes</taxon>
        <taxon>organismal metagenomes</taxon>
    </lineage>
</organism>
<evidence type="ECO:0000256" key="2">
    <source>
        <dbReference type="ARBA" id="ARBA00023002"/>
    </source>
</evidence>
<feature type="domain" description="Peptide methionine sulphoxide reductase MsrA" evidence="3">
    <location>
        <begin position="66"/>
        <end position="86"/>
    </location>
</feature>
<keyword evidence="2" id="KW-0560">Oxidoreductase</keyword>
<dbReference type="EMBL" id="AZMM01016622">
    <property type="protein sequence ID" value="ETJ28825.1"/>
    <property type="molecule type" value="Genomic_DNA"/>
</dbReference>
<dbReference type="Gene3D" id="3.30.1060.10">
    <property type="entry name" value="Peptide methionine sulphoxide reductase MsrA"/>
    <property type="match status" value="1"/>
</dbReference>
<name>W1XH85_9ZZZZ</name>
<sequence length="86" mass="9564">MEHKMKWLLFGGAVLLVLGLFVPGSRMMPTIKNQSAINQIKEAAVSQAESVKQKKADLKNANLKHIYLAGGCFWGVEEYFLRVDGV</sequence>
<dbReference type="InterPro" id="IPR002569">
    <property type="entry name" value="Met_Sox_Rdtase_MsrA_dom"/>
</dbReference>
<reference evidence="4" key="1">
    <citation type="submission" date="2013-12" db="EMBL/GenBank/DDBJ databases">
        <title>A Varibaculum cambriense genome reconstructed from a premature infant gut community with otherwise low bacterial novelty that shifts toward anaerobic metabolism during the third week of life.</title>
        <authorList>
            <person name="Brown C.T."/>
            <person name="Sharon I."/>
            <person name="Thomas B.C."/>
            <person name="Castelle C.J."/>
            <person name="Morowitz M.J."/>
            <person name="Banfield J.F."/>
        </authorList>
    </citation>
    <scope>NUCLEOTIDE SEQUENCE</scope>
</reference>
<proteinExistence type="predicted"/>
<dbReference type="SUPFAM" id="SSF55068">
    <property type="entry name" value="Peptide methionine sulfoxide reductase"/>
    <property type="match status" value="1"/>
</dbReference>
<dbReference type="EC" id="1.8.4.11" evidence="1"/>
<feature type="non-terminal residue" evidence="4">
    <location>
        <position position="86"/>
    </location>
</feature>
<protein>
    <recommendedName>
        <fullName evidence="1">peptide-methionine (S)-S-oxide reductase</fullName>
        <ecNumber evidence="1">1.8.4.11</ecNumber>
    </recommendedName>
</protein>
<evidence type="ECO:0000256" key="1">
    <source>
        <dbReference type="ARBA" id="ARBA00012502"/>
    </source>
</evidence>
<evidence type="ECO:0000313" key="4">
    <source>
        <dbReference type="EMBL" id="ETJ28825.1"/>
    </source>
</evidence>
<evidence type="ECO:0000259" key="3">
    <source>
        <dbReference type="Pfam" id="PF01625"/>
    </source>
</evidence>
<accession>W1XH85</accession>
<dbReference type="InterPro" id="IPR036509">
    <property type="entry name" value="Met_Sox_Rdtase_MsrA_sf"/>
</dbReference>
<dbReference type="Pfam" id="PF01625">
    <property type="entry name" value="PMSR"/>
    <property type="match status" value="1"/>
</dbReference>
<dbReference type="GO" id="GO:0008113">
    <property type="term" value="F:peptide-methionine (S)-S-oxide reductase activity"/>
    <property type="evidence" value="ECO:0007669"/>
    <property type="project" value="UniProtKB-EC"/>
</dbReference>
<dbReference type="AlphaFoldDB" id="W1XH85"/>
<gene>
    <name evidence="4" type="ORF">Q604_UNBC16622G0001</name>
</gene>